<comment type="subcellular location">
    <subcellularLocation>
        <location evidence="1">Cytoplasm</location>
        <location evidence="1">P-body</location>
    </subcellularLocation>
</comment>
<dbReference type="GO" id="GO:0003723">
    <property type="term" value="F:RNA binding"/>
    <property type="evidence" value="ECO:0007669"/>
    <property type="project" value="TreeGrafter"/>
</dbReference>
<evidence type="ECO:0000313" key="4">
    <source>
        <dbReference type="EMBL" id="CAF4882204.1"/>
    </source>
</evidence>
<dbReference type="InterPro" id="IPR039900">
    <property type="entry name" value="Pat1-like"/>
</dbReference>
<evidence type="ECO:0000256" key="3">
    <source>
        <dbReference type="SAM" id="MobiDB-lite"/>
    </source>
</evidence>
<organism evidence="4 5">
    <name type="scientific">Rotaria magnacalcarata</name>
    <dbReference type="NCBI Taxonomy" id="392030"/>
    <lineage>
        <taxon>Eukaryota</taxon>
        <taxon>Metazoa</taxon>
        <taxon>Spiralia</taxon>
        <taxon>Gnathifera</taxon>
        <taxon>Rotifera</taxon>
        <taxon>Eurotatoria</taxon>
        <taxon>Bdelloidea</taxon>
        <taxon>Philodinida</taxon>
        <taxon>Philodinidae</taxon>
        <taxon>Rotaria</taxon>
    </lineage>
</organism>
<name>A0A8S3CI47_9BILA</name>
<protein>
    <submittedName>
        <fullName evidence="4">Uncharacterized protein</fullName>
    </submittedName>
</protein>
<dbReference type="PANTHER" id="PTHR21551:SF0">
    <property type="entry name" value="PROTEIN ASSOCIATED WITH TOPO II RELATED-1, ISOFORM A"/>
    <property type="match status" value="1"/>
</dbReference>
<evidence type="ECO:0000256" key="1">
    <source>
        <dbReference type="ARBA" id="ARBA00004201"/>
    </source>
</evidence>
<dbReference type="GO" id="GO:0000932">
    <property type="term" value="C:P-body"/>
    <property type="evidence" value="ECO:0007669"/>
    <property type="project" value="UniProtKB-SubCell"/>
</dbReference>
<sequence length="410" mass="46501">MDVNDSHRISIGASLLNMSNKNTMLSGLPPTTDDNEADVLNDETFGDCDLDTIKIKSDFGENGEFLGDFSSERLPDFFESDIPDEGGGGGISLVDNDNDQSQQPSIDALLGEDPMSMSALSMNLRQASMNPLFNMAISQASTPNHGSIFSQQPIPHMAPPPQQQQPQQINYQLLKQFEQMLINRQIPAHERIIYIQAMIEKMHHDTLNIHQPTTRLSTINGHDRTLNNNNLAYDQRERPLSMPIGEMMERARLSAMNINNSRSQSPTVANSAMSSQFMAAIQRSDQIPIDDNHHQQNRVNQTLSSSPLETIVSPSHHHHNQSRQNRPTKHYPRPPLLNTWQGRGSGHDEFAGMMNDREKQWVVKIQLHQASQTKEEDYYFHKWSQQKHHTQQAHGNQSNRHGHRGQRISY</sequence>
<proteinExistence type="predicted"/>
<dbReference type="GO" id="GO:0000290">
    <property type="term" value="P:deadenylation-dependent decapping of nuclear-transcribed mRNA"/>
    <property type="evidence" value="ECO:0007669"/>
    <property type="project" value="InterPro"/>
</dbReference>
<accession>A0A8S3CI47</accession>
<dbReference type="PANTHER" id="PTHR21551">
    <property type="entry name" value="TOPOISOMERASE II-ASSOCIATED PROTEIN PAT1"/>
    <property type="match status" value="1"/>
</dbReference>
<dbReference type="Proteomes" id="UP000681720">
    <property type="component" value="Unassembled WGS sequence"/>
</dbReference>
<gene>
    <name evidence="4" type="ORF">GIL414_LOCUS50908</name>
</gene>
<feature type="region of interest" description="Disordered" evidence="3">
    <location>
        <begin position="82"/>
        <end position="102"/>
    </location>
</feature>
<feature type="compositionally biased region" description="Basic residues" evidence="3">
    <location>
        <begin position="315"/>
        <end position="332"/>
    </location>
</feature>
<keyword evidence="2" id="KW-0963">Cytoplasm</keyword>
<feature type="region of interest" description="Disordered" evidence="3">
    <location>
        <begin position="384"/>
        <end position="410"/>
    </location>
</feature>
<feature type="region of interest" description="Disordered" evidence="3">
    <location>
        <begin position="309"/>
        <end position="348"/>
    </location>
</feature>
<evidence type="ECO:0000256" key="2">
    <source>
        <dbReference type="ARBA" id="ARBA00022490"/>
    </source>
</evidence>
<reference evidence="4" key="1">
    <citation type="submission" date="2021-02" db="EMBL/GenBank/DDBJ databases">
        <authorList>
            <person name="Nowell W R."/>
        </authorList>
    </citation>
    <scope>NUCLEOTIDE SEQUENCE</scope>
</reference>
<dbReference type="EMBL" id="CAJOBJ010170809">
    <property type="protein sequence ID" value="CAF4882204.1"/>
    <property type="molecule type" value="Genomic_DNA"/>
</dbReference>
<comment type="caution">
    <text evidence="4">The sequence shown here is derived from an EMBL/GenBank/DDBJ whole genome shotgun (WGS) entry which is preliminary data.</text>
</comment>
<evidence type="ECO:0000313" key="5">
    <source>
        <dbReference type="Proteomes" id="UP000681720"/>
    </source>
</evidence>
<feature type="compositionally biased region" description="Basic residues" evidence="3">
    <location>
        <begin position="400"/>
        <end position="410"/>
    </location>
</feature>
<feature type="non-terminal residue" evidence="4">
    <location>
        <position position="410"/>
    </location>
</feature>
<dbReference type="AlphaFoldDB" id="A0A8S3CI47"/>
<dbReference type="GO" id="GO:0033962">
    <property type="term" value="P:P-body assembly"/>
    <property type="evidence" value="ECO:0007669"/>
    <property type="project" value="TreeGrafter"/>
</dbReference>